<dbReference type="InterPro" id="IPR013096">
    <property type="entry name" value="Cupin_2"/>
</dbReference>
<proteinExistence type="predicted"/>
<protein>
    <submittedName>
        <fullName evidence="3">Mannose-6-phosphate isomerase-like protein (Cupin superfamily)</fullName>
    </submittedName>
</protein>
<evidence type="ECO:0000256" key="1">
    <source>
        <dbReference type="SAM" id="MobiDB-lite"/>
    </source>
</evidence>
<dbReference type="SUPFAM" id="SSF51182">
    <property type="entry name" value="RmlC-like cupins"/>
    <property type="match status" value="1"/>
</dbReference>
<dbReference type="InterPro" id="IPR014710">
    <property type="entry name" value="RmlC-like_jellyroll"/>
</dbReference>
<feature type="region of interest" description="Disordered" evidence="1">
    <location>
        <begin position="239"/>
        <end position="269"/>
    </location>
</feature>
<feature type="domain" description="Cupin type-2" evidence="2">
    <location>
        <begin position="29"/>
        <end position="91"/>
    </location>
</feature>
<reference evidence="3 4" key="1">
    <citation type="submission" date="2020-08" db="EMBL/GenBank/DDBJ databases">
        <title>Sequencing the genomes of 1000 actinobacteria strains.</title>
        <authorList>
            <person name="Klenk H.-P."/>
        </authorList>
    </citation>
    <scope>NUCLEOTIDE SEQUENCE [LARGE SCALE GENOMIC DNA]</scope>
    <source>
        <strain evidence="3 4">DSM 40084</strain>
    </source>
</reference>
<dbReference type="RefSeq" id="WP_221511405.1">
    <property type="nucleotide sequence ID" value="NZ_JACHNE010000001.1"/>
</dbReference>
<dbReference type="Pfam" id="PF07883">
    <property type="entry name" value="Cupin_2"/>
    <property type="match status" value="1"/>
</dbReference>
<evidence type="ECO:0000313" key="3">
    <source>
        <dbReference type="EMBL" id="MBB5792737.1"/>
    </source>
</evidence>
<name>A0A7W9GZ34_9ACTN</name>
<dbReference type="GO" id="GO:0016853">
    <property type="term" value="F:isomerase activity"/>
    <property type="evidence" value="ECO:0007669"/>
    <property type="project" value="UniProtKB-KW"/>
</dbReference>
<keyword evidence="4" id="KW-1185">Reference proteome</keyword>
<organism evidence="3 4">
    <name type="scientific">Streptomyces caelestis</name>
    <dbReference type="NCBI Taxonomy" id="36816"/>
    <lineage>
        <taxon>Bacteria</taxon>
        <taxon>Bacillati</taxon>
        <taxon>Actinomycetota</taxon>
        <taxon>Actinomycetes</taxon>
        <taxon>Kitasatosporales</taxon>
        <taxon>Streptomycetaceae</taxon>
        <taxon>Streptomyces</taxon>
    </lineage>
</organism>
<sequence>MTSLPDFPGAVGLSQLEVYPWPTADHEHGGSPHMHLVCAECYVVVSGRGRLETLNYKGLTTTELHAGDVVWFTPGTIHRAINDEDLRVIVVMQNSGLPEAGDAVMTFPPGYLSPETYPDAASLLDTDGNPSHERAQARRDLAVAGFTELKRQWMRGNRSAYEDFCAAAVRIVQPRLEAWQKTVSDGALAAAHTALRQIDALRQCRFDHLFSAEISRIARPSPQTLGMCGFLRAYDPARRAGSSTGPKSGLFAADVDERVRPGADLPGSS</sequence>
<dbReference type="InterPro" id="IPR011051">
    <property type="entry name" value="RmlC_Cupin_sf"/>
</dbReference>
<evidence type="ECO:0000259" key="2">
    <source>
        <dbReference type="Pfam" id="PF07883"/>
    </source>
</evidence>
<dbReference type="Proteomes" id="UP000590647">
    <property type="component" value="Unassembled WGS sequence"/>
</dbReference>
<dbReference type="AlphaFoldDB" id="A0A7W9GZ34"/>
<gene>
    <name evidence="3" type="ORF">HDA41_000701</name>
</gene>
<keyword evidence="3" id="KW-0413">Isomerase</keyword>
<evidence type="ECO:0000313" key="4">
    <source>
        <dbReference type="Proteomes" id="UP000590647"/>
    </source>
</evidence>
<dbReference type="Gene3D" id="2.60.120.10">
    <property type="entry name" value="Jelly Rolls"/>
    <property type="match status" value="1"/>
</dbReference>
<accession>A0A7W9GZ34</accession>
<comment type="caution">
    <text evidence="3">The sequence shown here is derived from an EMBL/GenBank/DDBJ whole genome shotgun (WGS) entry which is preliminary data.</text>
</comment>
<dbReference type="EMBL" id="JACHNE010000001">
    <property type="protein sequence ID" value="MBB5792737.1"/>
    <property type="molecule type" value="Genomic_DNA"/>
</dbReference>